<dbReference type="AlphaFoldDB" id="A0A498INX8"/>
<protein>
    <submittedName>
        <fullName evidence="2">Uncharacterized protein</fullName>
    </submittedName>
</protein>
<comment type="caution">
    <text evidence="2">The sequence shown here is derived from an EMBL/GenBank/DDBJ whole genome shotgun (WGS) entry which is preliminary data.</text>
</comment>
<gene>
    <name evidence="2" type="ORF">DVH24_042006</name>
</gene>
<evidence type="ECO:0000313" key="2">
    <source>
        <dbReference type="EMBL" id="RXH85238.1"/>
    </source>
</evidence>
<feature type="region of interest" description="Disordered" evidence="1">
    <location>
        <begin position="13"/>
        <end position="55"/>
    </location>
</feature>
<evidence type="ECO:0000256" key="1">
    <source>
        <dbReference type="SAM" id="MobiDB-lite"/>
    </source>
</evidence>
<sequence>MMIIILLYDEVMPNDASPQNLDPPTPDIRESSLAEGVHRPSDKDDGRGDQENVSIDDENIISHLGDDDGRIHSLPQGGVDRDDFVVPFDHRNRSTLVVGRHDHEANLKLPLYTNPYSKFLAERYNRTKRRIIVLYPNSHFRQPSSHLQFNMSSSFPKLHFRQAKQRIRQTRQQHHHNQQQQAILVSRLIHSAFTEKLKPQLHQSRGACL</sequence>
<evidence type="ECO:0000313" key="3">
    <source>
        <dbReference type="Proteomes" id="UP000290289"/>
    </source>
</evidence>
<dbReference type="Proteomes" id="UP000290289">
    <property type="component" value="Chromosome 11"/>
</dbReference>
<dbReference type="EMBL" id="RDQH01000337">
    <property type="protein sequence ID" value="RXH85238.1"/>
    <property type="molecule type" value="Genomic_DNA"/>
</dbReference>
<accession>A0A498INX8</accession>
<proteinExistence type="predicted"/>
<feature type="compositionally biased region" description="Basic and acidic residues" evidence="1">
    <location>
        <begin position="27"/>
        <end position="50"/>
    </location>
</feature>
<keyword evidence="3" id="KW-1185">Reference proteome</keyword>
<reference evidence="2 3" key="1">
    <citation type="submission" date="2018-10" db="EMBL/GenBank/DDBJ databases">
        <title>A high-quality apple genome assembly.</title>
        <authorList>
            <person name="Hu J."/>
        </authorList>
    </citation>
    <scope>NUCLEOTIDE SEQUENCE [LARGE SCALE GENOMIC DNA]</scope>
    <source>
        <strain evidence="3">cv. HFTH1</strain>
        <tissue evidence="2">Young leaf</tissue>
    </source>
</reference>
<name>A0A498INX8_MALDO</name>
<organism evidence="2 3">
    <name type="scientific">Malus domestica</name>
    <name type="common">Apple</name>
    <name type="synonym">Pyrus malus</name>
    <dbReference type="NCBI Taxonomy" id="3750"/>
    <lineage>
        <taxon>Eukaryota</taxon>
        <taxon>Viridiplantae</taxon>
        <taxon>Streptophyta</taxon>
        <taxon>Embryophyta</taxon>
        <taxon>Tracheophyta</taxon>
        <taxon>Spermatophyta</taxon>
        <taxon>Magnoliopsida</taxon>
        <taxon>eudicotyledons</taxon>
        <taxon>Gunneridae</taxon>
        <taxon>Pentapetalae</taxon>
        <taxon>rosids</taxon>
        <taxon>fabids</taxon>
        <taxon>Rosales</taxon>
        <taxon>Rosaceae</taxon>
        <taxon>Amygdaloideae</taxon>
        <taxon>Maleae</taxon>
        <taxon>Malus</taxon>
    </lineage>
</organism>